<dbReference type="InterPro" id="IPR016186">
    <property type="entry name" value="C-type_lectin-like/link_sf"/>
</dbReference>
<proteinExistence type="predicted"/>
<dbReference type="PROSITE" id="PS51212">
    <property type="entry name" value="WSC"/>
    <property type="match status" value="1"/>
</dbReference>
<dbReference type="SUPFAM" id="SSF56436">
    <property type="entry name" value="C-type lectin-like"/>
    <property type="match status" value="2"/>
</dbReference>
<reference evidence="2" key="1">
    <citation type="submission" date="2021-02" db="EMBL/GenBank/DDBJ databases">
        <authorList>
            <person name="Nowell W R."/>
        </authorList>
    </citation>
    <scope>NUCLEOTIDE SEQUENCE</scope>
</reference>
<dbReference type="CDD" id="cd00037">
    <property type="entry name" value="CLECT"/>
    <property type="match status" value="1"/>
</dbReference>
<dbReference type="Gene3D" id="3.10.100.10">
    <property type="entry name" value="Mannose-Binding Protein A, subunit A"/>
    <property type="match status" value="1"/>
</dbReference>
<dbReference type="InterPro" id="IPR002889">
    <property type="entry name" value="WSC_carb-bd"/>
</dbReference>
<evidence type="ECO:0000313" key="3">
    <source>
        <dbReference type="Proteomes" id="UP000663874"/>
    </source>
</evidence>
<dbReference type="Proteomes" id="UP000663874">
    <property type="component" value="Unassembled WGS sequence"/>
</dbReference>
<comment type="caution">
    <text evidence="2">The sequence shown here is derived from an EMBL/GenBank/DDBJ whole genome shotgun (WGS) entry which is preliminary data.</text>
</comment>
<dbReference type="InterPro" id="IPR016187">
    <property type="entry name" value="CTDL_fold"/>
</dbReference>
<gene>
    <name evidence="2" type="ORF">FNK824_LOCUS32194</name>
</gene>
<feature type="domain" description="WSC" evidence="1">
    <location>
        <begin position="278"/>
        <end position="379"/>
    </location>
</feature>
<sequence>MYDCPTNWLDLNKHCYRISDEPHVSKFYDDDYDDDNDDKKKERENKIQNYISDLIKGEIVQYTSSWQARLGFFLIDTNMSDDESINEDDTEIPSLRFNVNINRSSINEFQLINSNEMNDSTRKNNSCLVFTRTIINDKESSILKNTQMNNCSKPRHVLCITKPIINRQFEKGCFHKPLTLGVPVMISKHLTYELCLLVCKELETNLVILHINRCYCLNAAVTWLIETMRNSSKYRKIDCGNPCPGKVRTRLLKLVITALTSESDSDSSPNRLDKPNPDFVFDGCVNLNSVNQLTTYQFSFKRTIDIHPRHCLELCTSYKQKYALLNSNKCLCTNVSPKKKKNNHFTNFDSNCTRECPANYFYTCGNTTKSSLYSMYTMELNCPADKVKRRCIYTNTYTKAHSFFRAKTICKSKGGMLAKINDISTIQDFLSSSAFTFNHISSYSSSQYSSNPFERKTYFWINRTFNIIDNNKTLDRPIGRYSETSESIDENCIVLRYQKISVDHMASYERCFTESDECSSESAIPVCVDKHLGSDPSVIPSINDNNSSITSIHTLIDYSCGIDQDYHLMDEYCYKIYFHETTWQDAKAECERDNAILFIPEKTIILKMIKLLFLRRRSYTSSGVVHVGFIYNNKSDTVIKYNTKNGEVLKNSTNFDSIYYKCRSEFRRRYQILSSSWELSIACNQISCDQLATVICQKLPIRKTRAVIAKR</sequence>
<protein>
    <recommendedName>
        <fullName evidence="1">WSC domain-containing protein</fullName>
    </recommendedName>
</protein>
<dbReference type="AlphaFoldDB" id="A0A819W5C3"/>
<evidence type="ECO:0000313" key="2">
    <source>
        <dbReference type="EMBL" id="CAF4118585.1"/>
    </source>
</evidence>
<feature type="non-terminal residue" evidence="2">
    <location>
        <position position="1"/>
    </location>
</feature>
<evidence type="ECO:0000259" key="1">
    <source>
        <dbReference type="PROSITE" id="PS51212"/>
    </source>
</evidence>
<name>A0A819W5C3_9BILA</name>
<organism evidence="2 3">
    <name type="scientific">Rotaria sordida</name>
    <dbReference type="NCBI Taxonomy" id="392033"/>
    <lineage>
        <taxon>Eukaryota</taxon>
        <taxon>Metazoa</taxon>
        <taxon>Spiralia</taxon>
        <taxon>Gnathifera</taxon>
        <taxon>Rotifera</taxon>
        <taxon>Eurotatoria</taxon>
        <taxon>Bdelloidea</taxon>
        <taxon>Philodinida</taxon>
        <taxon>Philodinidae</taxon>
        <taxon>Rotaria</taxon>
    </lineage>
</organism>
<accession>A0A819W5C3</accession>
<dbReference type="EMBL" id="CAJOBE010010870">
    <property type="protein sequence ID" value="CAF4118585.1"/>
    <property type="molecule type" value="Genomic_DNA"/>
</dbReference>